<dbReference type="SUPFAM" id="SSF46934">
    <property type="entry name" value="UBA-like"/>
    <property type="match status" value="1"/>
</dbReference>
<dbReference type="PROSITE" id="PS50030">
    <property type="entry name" value="UBA"/>
    <property type="match status" value="1"/>
</dbReference>
<reference evidence="4" key="2">
    <citation type="submission" date="2024-10" db="UniProtKB">
        <authorList>
            <consortium name="EnsemblProtists"/>
        </authorList>
    </citation>
    <scope>IDENTIFICATION</scope>
</reference>
<proteinExistence type="inferred from homology"/>
<accession>A0A0D3JWQ5</accession>
<name>A0A0D3JWQ5_EMIH1</name>
<dbReference type="RefSeq" id="XP_005780369.1">
    <property type="nucleotide sequence ID" value="XM_005780312.1"/>
</dbReference>
<reference evidence="5" key="1">
    <citation type="journal article" date="2013" name="Nature">
        <title>Pan genome of the phytoplankton Emiliania underpins its global distribution.</title>
        <authorList>
            <person name="Read B.A."/>
            <person name="Kegel J."/>
            <person name="Klute M.J."/>
            <person name="Kuo A."/>
            <person name="Lefebvre S.C."/>
            <person name="Maumus F."/>
            <person name="Mayer C."/>
            <person name="Miller J."/>
            <person name="Monier A."/>
            <person name="Salamov A."/>
            <person name="Young J."/>
            <person name="Aguilar M."/>
            <person name="Claverie J.M."/>
            <person name="Frickenhaus S."/>
            <person name="Gonzalez K."/>
            <person name="Herman E.K."/>
            <person name="Lin Y.C."/>
            <person name="Napier J."/>
            <person name="Ogata H."/>
            <person name="Sarno A.F."/>
            <person name="Shmutz J."/>
            <person name="Schroeder D."/>
            <person name="de Vargas C."/>
            <person name="Verret F."/>
            <person name="von Dassow P."/>
            <person name="Valentin K."/>
            <person name="Van de Peer Y."/>
            <person name="Wheeler G."/>
            <person name="Dacks J.B."/>
            <person name="Delwiche C.F."/>
            <person name="Dyhrman S.T."/>
            <person name="Glockner G."/>
            <person name="John U."/>
            <person name="Richards T."/>
            <person name="Worden A.Z."/>
            <person name="Zhang X."/>
            <person name="Grigoriev I.V."/>
            <person name="Allen A.E."/>
            <person name="Bidle K."/>
            <person name="Borodovsky M."/>
            <person name="Bowler C."/>
            <person name="Brownlee C."/>
            <person name="Cock J.M."/>
            <person name="Elias M."/>
            <person name="Gladyshev V.N."/>
            <person name="Groth M."/>
            <person name="Guda C."/>
            <person name="Hadaegh A."/>
            <person name="Iglesias-Rodriguez M.D."/>
            <person name="Jenkins J."/>
            <person name="Jones B.M."/>
            <person name="Lawson T."/>
            <person name="Leese F."/>
            <person name="Lindquist E."/>
            <person name="Lobanov A."/>
            <person name="Lomsadze A."/>
            <person name="Malik S.B."/>
            <person name="Marsh M.E."/>
            <person name="Mackinder L."/>
            <person name="Mock T."/>
            <person name="Mueller-Roeber B."/>
            <person name="Pagarete A."/>
            <person name="Parker M."/>
            <person name="Probert I."/>
            <person name="Quesneville H."/>
            <person name="Raines C."/>
            <person name="Rensing S.A."/>
            <person name="Riano-Pachon D.M."/>
            <person name="Richier S."/>
            <person name="Rokitta S."/>
            <person name="Shiraiwa Y."/>
            <person name="Soanes D.M."/>
            <person name="van der Giezen M."/>
            <person name="Wahlund T.M."/>
            <person name="Williams B."/>
            <person name="Wilson W."/>
            <person name="Wolfe G."/>
            <person name="Wurch L.L."/>
        </authorList>
    </citation>
    <scope>NUCLEOTIDE SEQUENCE</scope>
</reference>
<sequence>MPGRAATPADAAASCSFGGWLEFVWVRFDESFEAVLPLVRQSPVTFYQVVDSGRAHPSYRTPAAVRNITCGACCRRRFVPNRGRETPAYLHYMAERYDTLPQWVAFVHGAPHGTRHTLHRVAACLWREAPPEWNAAETVPDYVPIVPTTYVAHRDIHYRDWEPGYAELWRRWRSSFRPASAALARDAIDDPTPHLPRQHTGVRNVSFECCAQFLASRRALRRNPRQVYEVGLEVALTFDGANPIKASVLDKASNFGLNWAGSAFEHIWHVLLGQPVHIEKHCNPCARAHLADRVIGFFTFFEQAPRERPTRVSPMAACAECGVQSLSLAVDLANPSVSYCNGCWEAYEEEADRKRLISTATKILKRRQADVAETPRAVSKKPAPGAAVPPLPAAPPPTAPPRPIVGGAAIDIQAAAVDAEVLLRGKRGEVLAVVFRNFDGAHGRHVVKSADIRPGESNIRPGTAKAMAEPGRTSSLTKGNSISNDNFEVLFNSSQPRSLDALRAVRAAVWAVEESEGQQQSRIFAAAEEGLDCSLRVHDFPLKQEGAAPSKLARMFYGLSSDQFNWCRVLDRKEGGRMHGHVDEDGTDGVVLLNLGECDMFFDQPGRCKARQTRETWCVGGGGGGEGHWVVWDDAPHKGKESRYRTEEHYTHLLRDRLCAACARGGQGRECRSCERVRLRSGDVVAFSGCAAFHGVRAVYREQPPPPTARGSLPDWMESRLGLGHRVSVQWRLTDRKRAEAKRLNESRAFAASGGEGGPSAAPPPAATFRVDPAVVDSLSAMGFPREDALAALAAAFGDAARAVDYLVDPSSVPASRAQGGREGEASRGARTMAERIRSMAGGRIVWDDTEPLHRWIEAVKPSLVPAAQVAWVQVHSRAAGTPGSSGGGDFSEAPYQPALQQISDIIDRGANVPAAAKRECVERLLDTARRQGYTTGKWMVFLEPGVADAAWAAIARATATGELGCSAKVAPTGAGPDELVREAVVCCVYVRDFDERAELQRVLRALMALMAPLQVPVTAGFKPDAFTMLGIDGKQNRWRLPPTVHSVAEALAWDVAPAPPAPGTQQDPIELDG</sequence>
<comment type="similarity">
    <text evidence="1">Belongs to the UPF0696 family.</text>
</comment>
<evidence type="ECO:0000313" key="4">
    <source>
        <dbReference type="EnsemblProtists" id="EOD27940"/>
    </source>
</evidence>
<dbReference type="InterPro" id="IPR009060">
    <property type="entry name" value="UBA-like_sf"/>
</dbReference>
<dbReference type="EnsemblProtists" id="EOD27940">
    <property type="protein sequence ID" value="EOD27940"/>
    <property type="gene ID" value="EMIHUDRAFT_114459"/>
</dbReference>
<organism evidence="4 5">
    <name type="scientific">Emiliania huxleyi (strain CCMP1516)</name>
    <dbReference type="NCBI Taxonomy" id="280463"/>
    <lineage>
        <taxon>Eukaryota</taxon>
        <taxon>Haptista</taxon>
        <taxon>Haptophyta</taxon>
        <taxon>Prymnesiophyceae</taxon>
        <taxon>Isochrysidales</taxon>
        <taxon>Noelaerhabdaceae</taxon>
        <taxon>Emiliania</taxon>
    </lineage>
</organism>
<keyword evidence="5" id="KW-1185">Reference proteome</keyword>
<feature type="region of interest" description="Disordered" evidence="2">
    <location>
        <begin position="371"/>
        <end position="396"/>
    </location>
</feature>
<dbReference type="Gene3D" id="3.30.760.10">
    <property type="entry name" value="RNA Cap, Translation Initiation Factor Eif4e"/>
    <property type="match status" value="1"/>
</dbReference>
<dbReference type="InterPro" id="IPR015034">
    <property type="entry name" value="Bles03"/>
</dbReference>
<dbReference type="InterPro" id="IPR015940">
    <property type="entry name" value="UBA"/>
</dbReference>
<evidence type="ECO:0000256" key="1">
    <source>
        <dbReference type="ARBA" id="ARBA00010568"/>
    </source>
</evidence>
<dbReference type="SMART" id="SM00165">
    <property type="entry name" value="UBA"/>
    <property type="match status" value="1"/>
</dbReference>
<dbReference type="Proteomes" id="UP000013827">
    <property type="component" value="Unassembled WGS sequence"/>
</dbReference>
<dbReference type="InterPro" id="IPR021838">
    <property type="entry name" value="DUF3431"/>
</dbReference>
<evidence type="ECO:0000256" key="2">
    <source>
        <dbReference type="SAM" id="MobiDB-lite"/>
    </source>
</evidence>
<dbReference type="GeneID" id="17273485"/>
<evidence type="ECO:0000259" key="3">
    <source>
        <dbReference type="PROSITE" id="PS50030"/>
    </source>
</evidence>
<dbReference type="Pfam" id="PF00627">
    <property type="entry name" value="UBA"/>
    <property type="match status" value="1"/>
</dbReference>
<dbReference type="PANTHER" id="PTHR31977">
    <property type="entry name" value="UPF0696 PROTEIN C11ORF68"/>
    <property type="match status" value="1"/>
</dbReference>
<dbReference type="PANTHER" id="PTHR31977:SF1">
    <property type="entry name" value="UPF0696 PROTEIN C11ORF68"/>
    <property type="match status" value="1"/>
</dbReference>
<dbReference type="SUPFAM" id="SSF55418">
    <property type="entry name" value="eIF4e-like"/>
    <property type="match status" value="1"/>
</dbReference>
<dbReference type="InterPro" id="IPR023398">
    <property type="entry name" value="TIF_eIF4e-like"/>
</dbReference>
<dbReference type="Gene3D" id="1.10.8.10">
    <property type="entry name" value="DNA helicase RuvA subunit, C-terminal domain"/>
    <property type="match status" value="1"/>
</dbReference>
<evidence type="ECO:0000313" key="5">
    <source>
        <dbReference type="Proteomes" id="UP000013827"/>
    </source>
</evidence>
<dbReference type="HOGENOM" id="CLU_010217_0_0_1"/>
<dbReference type="KEGG" id="ehx:EMIHUDRAFT_114459"/>
<feature type="compositionally biased region" description="Pro residues" evidence="2">
    <location>
        <begin position="387"/>
        <end position="396"/>
    </location>
</feature>
<dbReference type="Pfam" id="PF11913">
    <property type="entry name" value="DUF3431"/>
    <property type="match status" value="1"/>
</dbReference>
<dbReference type="Pfam" id="PF08939">
    <property type="entry name" value="Bles03"/>
    <property type="match status" value="1"/>
</dbReference>
<feature type="domain" description="UBA" evidence="3">
    <location>
        <begin position="770"/>
        <end position="810"/>
    </location>
</feature>
<dbReference type="PaxDb" id="2903-EOD27940"/>
<feature type="region of interest" description="Disordered" evidence="2">
    <location>
        <begin position="453"/>
        <end position="479"/>
    </location>
</feature>
<dbReference type="AlphaFoldDB" id="A0A0D3JWQ5"/>
<protein>
    <recommendedName>
        <fullName evidence="3">UBA domain-containing protein</fullName>
    </recommendedName>
</protein>